<dbReference type="AlphaFoldDB" id="A0A109B8S0"/>
<dbReference type="Proteomes" id="UP000059074">
    <property type="component" value="Unassembled WGS sequence"/>
</dbReference>
<dbReference type="STRING" id="121290.APY04_3298"/>
<gene>
    <name evidence="1" type="ORF">APY04_3298</name>
</gene>
<name>A0A109B8S0_HYPSL</name>
<evidence type="ECO:0000313" key="1">
    <source>
        <dbReference type="EMBL" id="KWT64286.1"/>
    </source>
</evidence>
<evidence type="ECO:0000313" key="2">
    <source>
        <dbReference type="Proteomes" id="UP000059074"/>
    </source>
</evidence>
<sequence length="57" mass="6253">MDPRPCHLDFARDCGLPRADKSIRHLPLSLDAISVASQCVPVATTPNNVRVPNCDLR</sequence>
<comment type="caution">
    <text evidence="1">The sequence shown here is derived from an EMBL/GenBank/DDBJ whole genome shotgun (WGS) entry which is preliminary data.</text>
</comment>
<protein>
    <submittedName>
        <fullName evidence="1">Uncharacterized protein</fullName>
    </submittedName>
</protein>
<organism evidence="1 2">
    <name type="scientific">Hyphomicrobium sulfonivorans</name>
    <dbReference type="NCBI Taxonomy" id="121290"/>
    <lineage>
        <taxon>Bacteria</taxon>
        <taxon>Pseudomonadati</taxon>
        <taxon>Pseudomonadota</taxon>
        <taxon>Alphaproteobacteria</taxon>
        <taxon>Hyphomicrobiales</taxon>
        <taxon>Hyphomicrobiaceae</taxon>
        <taxon>Hyphomicrobium</taxon>
    </lineage>
</organism>
<dbReference type="EMBL" id="LMTR01000093">
    <property type="protein sequence ID" value="KWT64286.1"/>
    <property type="molecule type" value="Genomic_DNA"/>
</dbReference>
<accession>A0A109B8S0</accession>
<keyword evidence="2" id="KW-1185">Reference proteome</keyword>
<reference evidence="1 2" key="1">
    <citation type="submission" date="2015-10" db="EMBL/GenBank/DDBJ databases">
        <title>Transcriptomic analysis of a linuron degrading triple-species bacterial consortium.</title>
        <authorList>
            <person name="Albers P."/>
        </authorList>
    </citation>
    <scope>NUCLEOTIDE SEQUENCE [LARGE SCALE GENOMIC DNA]</scope>
    <source>
        <strain evidence="1 2">WDL6</strain>
    </source>
</reference>
<proteinExistence type="predicted"/>